<proteinExistence type="predicted"/>
<dbReference type="InterPro" id="IPR007367">
    <property type="entry name" value="DUF433"/>
</dbReference>
<sequence>MPDLSRITLDPNICHGKPCVRHMRWPVEVILDLVAAGMGLDEILADHPELEREDILACLHYARLLVSGEPLRRVA</sequence>
<dbReference type="InterPro" id="IPR009057">
    <property type="entry name" value="Homeodomain-like_sf"/>
</dbReference>
<dbReference type="RefSeq" id="WP_007191323.1">
    <property type="nucleotide sequence ID" value="NZ_AFWV01000001.1"/>
</dbReference>
<evidence type="ECO:0000313" key="1">
    <source>
        <dbReference type="EMBL" id="EGV20667.1"/>
    </source>
</evidence>
<reference evidence="1 2" key="1">
    <citation type="submission" date="2011-06" db="EMBL/GenBank/DDBJ databases">
        <title>The draft genome of Thiocapsa marina 5811.</title>
        <authorList>
            <consortium name="US DOE Joint Genome Institute (JGI-PGF)"/>
            <person name="Lucas S."/>
            <person name="Han J."/>
            <person name="Cheng J.-F."/>
            <person name="Goodwin L."/>
            <person name="Pitluck S."/>
            <person name="Peters L."/>
            <person name="Land M.L."/>
            <person name="Hauser L."/>
            <person name="Vogl K."/>
            <person name="Liu Z."/>
            <person name="Imhoff J."/>
            <person name="Thiel V."/>
            <person name="Frigaard N.-U."/>
            <person name="Bryant D."/>
            <person name="Woyke T.J."/>
        </authorList>
    </citation>
    <scope>NUCLEOTIDE SEQUENCE [LARGE SCALE GENOMIC DNA]</scope>
    <source>
        <strain evidence="1 2">5811</strain>
    </source>
</reference>
<keyword evidence="2" id="KW-1185">Reference proteome</keyword>
<accession>F9U694</accession>
<dbReference type="InterPro" id="IPR036388">
    <property type="entry name" value="WH-like_DNA-bd_sf"/>
</dbReference>
<dbReference type="PANTHER" id="PTHR34849:SF3">
    <property type="entry name" value="SSR2962 PROTEIN"/>
    <property type="match status" value="1"/>
</dbReference>
<dbReference type="PANTHER" id="PTHR34849">
    <property type="entry name" value="SSL5025 PROTEIN"/>
    <property type="match status" value="1"/>
</dbReference>
<evidence type="ECO:0008006" key="3">
    <source>
        <dbReference type="Google" id="ProtNLM"/>
    </source>
</evidence>
<dbReference type="eggNOG" id="COG2442">
    <property type="taxonomic scope" value="Bacteria"/>
</dbReference>
<dbReference type="EMBL" id="AFWV01000001">
    <property type="protein sequence ID" value="EGV20667.1"/>
    <property type="molecule type" value="Genomic_DNA"/>
</dbReference>
<dbReference type="PATRIC" id="fig|768671.3.peg.495"/>
<organism evidence="1 2">
    <name type="scientific">Thiocapsa marina 5811</name>
    <dbReference type="NCBI Taxonomy" id="768671"/>
    <lineage>
        <taxon>Bacteria</taxon>
        <taxon>Pseudomonadati</taxon>
        <taxon>Pseudomonadota</taxon>
        <taxon>Gammaproteobacteria</taxon>
        <taxon>Chromatiales</taxon>
        <taxon>Chromatiaceae</taxon>
        <taxon>Thiocapsa</taxon>
    </lineage>
</organism>
<dbReference type="Pfam" id="PF04255">
    <property type="entry name" value="DUF433"/>
    <property type="match status" value="1"/>
</dbReference>
<dbReference type="OrthoDB" id="9809515at2"/>
<dbReference type="SUPFAM" id="SSF46689">
    <property type="entry name" value="Homeodomain-like"/>
    <property type="match status" value="1"/>
</dbReference>
<dbReference type="AlphaFoldDB" id="F9U694"/>
<dbReference type="Proteomes" id="UP000005459">
    <property type="component" value="Unassembled WGS sequence"/>
</dbReference>
<gene>
    <name evidence="1" type="ORF">ThimaDRAFT_0445</name>
</gene>
<evidence type="ECO:0000313" key="2">
    <source>
        <dbReference type="Proteomes" id="UP000005459"/>
    </source>
</evidence>
<dbReference type="STRING" id="768671.ThimaDRAFT_0445"/>
<dbReference type="Gene3D" id="1.10.10.10">
    <property type="entry name" value="Winged helix-like DNA-binding domain superfamily/Winged helix DNA-binding domain"/>
    <property type="match status" value="1"/>
</dbReference>
<protein>
    <recommendedName>
        <fullName evidence="3">DUF433 domain-containing protein</fullName>
    </recommendedName>
</protein>
<name>F9U694_9GAMM</name>